<evidence type="ECO:0000256" key="1">
    <source>
        <dbReference type="ARBA" id="ARBA00006484"/>
    </source>
</evidence>
<sequence>MGRMTGKVAFVTGAARGQGRSHAVHLADEGADLVIVDIGADIDTNAYPLATKEDLDETVRLVEKSGRRAIAGQVDVRDRVSLKKFLDNAVAELGGLHVVVANAGICPLGNDVPVQGFADAFDVDFVGVVNTVHVALSHLTAGGSVIITGSVAGLVPQAGGVNGMGGLQGPGGDGYGLAKKMVRDYTRSLALTMGPSLIRVNAIHPTNVDTDMLQNSAMYRTFRPDLPEPTREDAEVTFPFMQAMPIPYVQAADISHAVVYLASDESRYVTGQQLFVDAGASLKLGI</sequence>
<keyword evidence="3" id="KW-0520">NAD</keyword>
<dbReference type="InterPro" id="IPR023985">
    <property type="entry name" value="SDR_subfam_1"/>
</dbReference>
<gene>
    <name evidence="4" type="ORF">A4X20_01565</name>
</gene>
<keyword evidence="2" id="KW-0560">Oxidoreductase</keyword>
<dbReference type="Pfam" id="PF13561">
    <property type="entry name" value="adh_short_C2"/>
    <property type="match status" value="1"/>
</dbReference>
<evidence type="ECO:0000313" key="5">
    <source>
        <dbReference type="Proteomes" id="UP000078396"/>
    </source>
</evidence>
<comment type="caution">
    <text evidence="4">The sequence shown here is derived from an EMBL/GenBank/DDBJ whole genome shotgun (WGS) entry which is preliminary data.</text>
</comment>
<protein>
    <submittedName>
        <fullName evidence="4">3-ketoacyl-ACP reductase</fullName>
    </submittedName>
</protein>
<accession>A0A178M2X7</accession>
<dbReference type="OrthoDB" id="5173603at2"/>
<dbReference type="InterPro" id="IPR002347">
    <property type="entry name" value="SDR_fam"/>
</dbReference>
<dbReference type="SUPFAM" id="SSF51735">
    <property type="entry name" value="NAD(P)-binding Rossmann-fold domains"/>
    <property type="match status" value="1"/>
</dbReference>
<dbReference type="Gene3D" id="3.40.50.720">
    <property type="entry name" value="NAD(P)-binding Rossmann-like Domain"/>
    <property type="match status" value="1"/>
</dbReference>
<dbReference type="PANTHER" id="PTHR43008">
    <property type="entry name" value="BENZIL REDUCTASE"/>
    <property type="match status" value="1"/>
</dbReference>
<comment type="similarity">
    <text evidence="1">Belongs to the short-chain dehydrogenases/reductases (SDR) family.</text>
</comment>
<reference evidence="4 5" key="1">
    <citation type="submission" date="2016-04" db="EMBL/GenBank/DDBJ databases">
        <title>Draft Genome Sequences of Staphylococcus capitis Strain H36, S. capitis Strain H65, S. cohnii Strain H62, S. hominis Strain H69, Mycobacterium iranicum Strain H39, Plantibacter sp. Strain H53, Pseudomonas oryzihabitans Strain H72, and Microbacterium sp. Strain H83, isolated from residential settings.</title>
        <authorList>
            <person name="Lymperopoulou D."/>
            <person name="Adams R.I."/>
            <person name="Lindow S."/>
            <person name="Coil D.A."/>
            <person name="Jospin G."/>
            <person name="Eisen J.A."/>
        </authorList>
    </citation>
    <scope>NUCLEOTIDE SEQUENCE [LARGE SCALE GENOMIC DNA]</scope>
    <source>
        <strain evidence="4 5">H39</strain>
    </source>
</reference>
<organism evidence="4 5">
    <name type="scientific">Mycolicibacterium iranicum</name>
    <name type="common">Mycobacterium iranicum</name>
    <dbReference type="NCBI Taxonomy" id="912594"/>
    <lineage>
        <taxon>Bacteria</taxon>
        <taxon>Bacillati</taxon>
        <taxon>Actinomycetota</taxon>
        <taxon>Actinomycetes</taxon>
        <taxon>Mycobacteriales</taxon>
        <taxon>Mycobacteriaceae</taxon>
        <taxon>Mycolicibacterium</taxon>
    </lineage>
</organism>
<dbReference type="EMBL" id="LWCS01000001">
    <property type="protein sequence ID" value="OAN42411.1"/>
    <property type="molecule type" value="Genomic_DNA"/>
</dbReference>
<dbReference type="AlphaFoldDB" id="A0A178M2X7"/>
<dbReference type="CDD" id="cd05233">
    <property type="entry name" value="SDR_c"/>
    <property type="match status" value="1"/>
</dbReference>
<proteinExistence type="inferred from homology"/>
<dbReference type="InterPro" id="IPR036291">
    <property type="entry name" value="NAD(P)-bd_dom_sf"/>
</dbReference>
<dbReference type="NCBIfam" id="TIGR03971">
    <property type="entry name" value="SDR_subfam_1"/>
    <property type="match status" value="1"/>
</dbReference>
<evidence type="ECO:0000256" key="3">
    <source>
        <dbReference type="ARBA" id="ARBA00023027"/>
    </source>
</evidence>
<dbReference type="GO" id="GO:0050664">
    <property type="term" value="F:oxidoreductase activity, acting on NAD(P)H, oxygen as acceptor"/>
    <property type="evidence" value="ECO:0007669"/>
    <property type="project" value="TreeGrafter"/>
</dbReference>
<dbReference type="PRINTS" id="PR00081">
    <property type="entry name" value="GDHRDH"/>
</dbReference>
<dbReference type="RefSeq" id="WP_064279745.1">
    <property type="nucleotide sequence ID" value="NZ_LWCS01000001.1"/>
</dbReference>
<evidence type="ECO:0000313" key="4">
    <source>
        <dbReference type="EMBL" id="OAN42411.1"/>
    </source>
</evidence>
<dbReference type="Proteomes" id="UP000078396">
    <property type="component" value="Unassembled WGS sequence"/>
</dbReference>
<dbReference type="FunFam" id="3.40.50.720:FF:000084">
    <property type="entry name" value="Short-chain dehydrogenase reductase"/>
    <property type="match status" value="1"/>
</dbReference>
<evidence type="ECO:0000256" key="2">
    <source>
        <dbReference type="ARBA" id="ARBA00023002"/>
    </source>
</evidence>
<name>A0A178M2X7_MYCIR</name>
<dbReference type="PANTHER" id="PTHR43008:SF4">
    <property type="entry name" value="CHAIN DEHYDROGENASE, PUTATIVE (AFU_ORTHOLOGUE AFUA_4G08710)-RELATED"/>
    <property type="match status" value="1"/>
</dbReference>